<dbReference type="RefSeq" id="WP_305929289.1">
    <property type="nucleotide sequence ID" value="NZ_JAVAIL010000002.1"/>
</dbReference>
<dbReference type="Proteomes" id="UP001235664">
    <property type="component" value="Unassembled WGS sequence"/>
</dbReference>
<evidence type="ECO:0000313" key="1">
    <source>
        <dbReference type="EMBL" id="MDP4539147.1"/>
    </source>
</evidence>
<organism evidence="1 2">
    <name type="scientific">Qipengyuania benthica</name>
    <dbReference type="NCBI Taxonomy" id="3067651"/>
    <lineage>
        <taxon>Bacteria</taxon>
        <taxon>Pseudomonadati</taxon>
        <taxon>Pseudomonadota</taxon>
        <taxon>Alphaproteobacteria</taxon>
        <taxon>Sphingomonadales</taxon>
        <taxon>Erythrobacteraceae</taxon>
        <taxon>Qipengyuania</taxon>
    </lineage>
</organism>
<sequence>MHNFLQHPQRLVAFSLVYRRNSGEEAQPIRAVGAFSVQLKPDSDVTFARHHFAYQPGDYISPGIDMLHLVDKRTDTLAAVRGPSVRRMIAFGDPDIDAREQRALPILRDRRHRRAHFMRINPLAIRAVAAEYDIDIARPESDEATRASHAAEMAQAIWLSWLTLVLRDEPDSPALVAAYQAFAQLDRVRPIPF</sequence>
<gene>
    <name evidence="1" type="ORF">Q9K01_05875</name>
</gene>
<name>A0ABT9H755_9SPHN</name>
<comment type="caution">
    <text evidence="1">The sequence shown here is derived from an EMBL/GenBank/DDBJ whole genome shotgun (WGS) entry which is preliminary data.</text>
</comment>
<accession>A0ABT9H755</accession>
<dbReference type="EMBL" id="JAVAIL010000002">
    <property type="protein sequence ID" value="MDP4539147.1"/>
    <property type="molecule type" value="Genomic_DNA"/>
</dbReference>
<proteinExistence type="predicted"/>
<reference evidence="1 2" key="1">
    <citation type="submission" date="2023-08" db="EMBL/GenBank/DDBJ databases">
        <title>genomic of DY56.</title>
        <authorList>
            <person name="Wang Y."/>
        </authorList>
    </citation>
    <scope>NUCLEOTIDE SEQUENCE [LARGE SCALE GENOMIC DNA]</scope>
    <source>
        <strain evidence="1 2">DY56-A-20</strain>
    </source>
</reference>
<protein>
    <submittedName>
        <fullName evidence="1">Uncharacterized protein</fullName>
    </submittedName>
</protein>
<keyword evidence="2" id="KW-1185">Reference proteome</keyword>
<evidence type="ECO:0000313" key="2">
    <source>
        <dbReference type="Proteomes" id="UP001235664"/>
    </source>
</evidence>